<evidence type="ECO:0000259" key="1">
    <source>
        <dbReference type="Pfam" id="PF22738"/>
    </source>
</evidence>
<dbReference type="Gene3D" id="3.40.50.300">
    <property type="entry name" value="P-loop containing nucleotide triphosphate hydrolases"/>
    <property type="match status" value="1"/>
</dbReference>
<dbReference type="RefSeq" id="WP_124861751.1">
    <property type="nucleotide sequence ID" value="NZ_QGSY01000306.1"/>
</dbReference>
<dbReference type="AlphaFoldDB" id="A0A3N9WPB9"/>
<dbReference type="Proteomes" id="UP000266889">
    <property type="component" value="Unassembled WGS sequence"/>
</dbReference>
<protein>
    <recommendedName>
        <fullName evidence="1">NACHT N-terminal Helical domain-containing protein</fullName>
    </recommendedName>
</protein>
<gene>
    <name evidence="2" type="ORF">DLJ58_30690</name>
</gene>
<feature type="domain" description="NACHT N-terminal Helical" evidence="1">
    <location>
        <begin position="2"/>
        <end position="223"/>
    </location>
</feature>
<dbReference type="SUPFAM" id="SSF52540">
    <property type="entry name" value="P-loop containing nucleoside triphosphate hydrolases"/>
    <property type="match status" value="1"/>
</dbReference>
<dbReference type="InterPro" id="IPR027417">
    <property type="entry name" value="P-loop_NTPase"/>
</dbReference>
<dbReference type="Pfam" id="PF22738">
    <property type="entry name" value="NNH7"/>
    <property type="match status" value="1"/>
</dbReference>
<proteinExistence type="predicted"/>
<dbReference type="InterPro" id="IPR054567">
    <property type="entry name" value="NNH7"/>
</dbReference>
<sequence>MAKTLSYADAALLLGGLDNPVVTALDRVTGGLMLAAVPAFPAVLGWFDAKVEFARLGQDLVRGLVERRSGLSRYGRTQRIEAAHSVLVVTAYFEALAASDLPFRFTDLDLSRAEQESLASAAAIEATGSVATSGLASPVPLPRPYEPEEQFQERLLLYFSELSAGMMAFIRGLHIADVLSESSERRAAAVLHSLPKLAVERYAELIRRLAVDFPEVALWSASRDHAATRAEVRDLGPALSILHRLLSDISTGRVPDERRTSLANAYGATLDRPIVESTDTPRGLQIPTLAQAYVEPMFRTARVDADVRASEEQWWIQQPLREDLEEFVTGHLTSSEATVAPLLVLGQPGSGKSVLTKVLAARLPSADFLPIRVVLREVPADAVLQDQIEHAIKAVTGERLEWPALVRSAPDALPVVLLDGFDELLQATGVSQTDYLVNIARFQRREADQGRPVAVVVTSRTSVADRARPPEDTVALRLEPFDEERVGAWLTTWNSTNREHLIARGLEPLSASTVLRHPDLAGQPLLLLMLALYDADGNGLQRLAGDLGRGELYERLLRNFAAREVTKHRPSLGERDLDRAIDEELHRLAVVGLAMFNRGSQWIIETELETDLTALFGPTPTADRRDLRAPLGAAENALGRFFFIHRSQASRDGAELRTYEFLHATFGEFLVAWLVWLALHEVAARHAATAFAHSSSQADDDRLHALLSFTPLSSRAPILSFLTERADAMSAADRSGLTDLVIQLFRAAHDPRPARTHADYQPRRLALTTRHAAYSANLVLLAVCLARNLTAGELFGLTTDRVAPWHREVLLWRSQLSSEDWSGIGQVLTLRRIWDGALRDIQLELAADEVKPPPVDPAWTYELPNPGDRIDVYGQHRAAVLSRKGYLQCGNLDDVALHTMAPLLDYLGATVNTFVGFGNDDYGSAAHALLQAWLLPLREATNDERQRSYLRCARLAVSRALNEDERHLYARLLVDRLATDPDVSAALVAEVLQLFMASRALTNSEEGKATVARCGLAFLNVPQSAQTPDEKRVAETLISVLSWPSEQDPRPVAQAWVRLAELGYFADDHHVDGWPGWPDLTERLFAANQRNRRRERGGRR</sequence>
<dbReference type="EMBL" id="QGSY01000306">
    <property type="protein sequence ID" value="RQX02815.1"/>
    <property type="molecule type" value="Genomic_DNA"/>
</dbReference>
<comment type="caution">
    <text evidence="2">The sequence shown here is derived from an EMBL/GenBank/DDBJ whole genome shotgun (WGS) entry which is preliminary data.</text>
</comment>
<evidence type="ECO:0000313" key="2">
    <source>
        <dbReference type="EMBL" id="RQX02815.1"/>
    </source>
</evidence>
<accession>A0A3N9WPB9</accession>
<evidence type="ECO:0000313" key="3">
    <source>
        <dbReference type="Proteomes" id="UP000266889"/>
    </source>
</evidence>
<name>A0A3N9WPB9_9ACTN</name>
<dbReference type="OrthoDB" id="419933at2"/>
<keyword evidence="3" id="KW-1185">Reference proteome</keyword>
<organism evidence="2 3">
    <name type="scientific">Micromonospora arida</name>
    <dbReference type="NCBI Taxonomy" id="2203715"/>
    <lineage>
        <taxon>Bacteria</taxon>
        <taxon>Bacillati</taxon>
        <taxon>Actinomycetota</taxon>
        <taxon>Actinomycetes</taxon>
        <taxon>Micromonosporales</taxon>
        <taxon>Micromonosporaceae</taxon>
        <taxon>Micromonospora</taxon>
    </lineage>
</organism>
<reference evidence="2 3" key="1">
    <citation type="submission" date="2018-05" db="EMBL/GenBank/DDBJ databases">
        <title>Micromonospora from Atacama Desert.</title>
        <authorList>
            <person name="Carro L."/>
            <person name="Goodfellow M."/>
            <person name="Klenk H.-P."/>
        </authorList>
    </citation>
    <scope>NUCLEOTIDE SEQUENCE [LARGE SCALE GENOMIC DNA]</scope>
    <source>
        <strain evidence="2 3">LB32</strain>
    </source>
</reference>